<keyword evidence="2" id="KW-1185">Reference proteome</keyword>
<comment type="caution">
    <text evidence="1">The sequence shown here is derived from an EMBL/GenBank/DDBJ whole genome shotgun (WGS) entry which is preliminary data.</text>
</comment>
<name>A0A9K3L391_9STRA</name>
<organism evidence="1 2">
    <name type="scientific">Nitzschia inconspicua</name>
    <dbReference type="NCBI Taxonomy" id="303405"/>
    <lineage>
        <taxon>Eukaryota</taxon>
        <taxon>Sar</taxon>
        <taxon>Stramenopiles</taxon>
        <taxon>Ochrophyta</taxon>
        <taxon>Bacillariophyta</taxon>
        <taxon>Bacillariophyceae</taxon>
        <taxon>Bacillariophycidae</taxon>
        <taxon>Bacillariales</taxon>
        <taxon>Bacillariaceae</taxon>
        <taxon>Nitzschia</taxon>
    </lineage>
</organism>
<dbReference type="InterPro" id="IPR052925">
    <property type="entry name" value="Phage_Integrase-like_Recomb"/>
</dbReference>
<dbReference type="PANTHER" id="PTHR34605">
    <property type="entry name" value="PHAGE_INTEGRASE DOMAIN-CONTAINING PROTEIN"/>
    <property type="match status" value="1"/>
</dbReference>
<protein>
    <recommendedName>
        <fullName evidence="3">Tyr recombinase domain-containing protein</fullName>
    </recommendedName>
</protein>
<reference evidence="1" key="2">
    <citation type="submission" date="2021-04" db="EMBL/GenBank/DDBJ databases">
        <authorList>
            <person name="Podell S."/>
        </authorList>
    </citation>
    <scope>NUCLEOTIDE SEQUENCE</scope>
    <source>
        <strain evidence="1">Hildebrandi</strain>
    </source>
</reference>
<evidence type="ECO:0000313" key="2">
    <source>
        <dbReference type="Proteomes" id="UP000693970"/>
    </source>
</evidence>
<evidence type="ECO:0008006" key="3">
    <source>
        <dbReference type="Google" id="ProtNLM"/>
    </source>
</evidence>
<reference evidence="1" key="1">
    <citation type="journal article" date="2021" name="Sci. Rep.">
        <title>Diploid genomic architecture of Nitzschia inconspicua, an elite biomass production diatom.</title>
        <authorList>
            <person name="Oliver A."/>
            <person name="Podell S."/>
            <person name="Pinowska A."/>
            <person name="Traller J.C."/>
            <person name="Smith S.R."/>
            <person name="McClure R."/>
            <person name="Beliaev A."/>
            <person name="Bohutskyi P."/>
            <person name="Hill E.A."/>
            <person name="Rabines A."/>
            <person name="Zheng H."/>
            <person name="Allen L.Z."/>
            <person name="Kuo A."/>
            <person name="Grigoriev I.V."/>
            <person name="Allen A.E."/>
            <person name="Hazlebeck D."/>
            <person name="Allen E.E."/>
        </authorList>
    </citation>
    <scope>NUCLEOTIDE SEQUENCE</scope>
    <source>
        <strain evidence="1">Hildebrandi</strain>
    </source>
</reference>
<proteinExistence type="predicted"/>
<dbReference type="Proteomes" id="UP000693970">
    <property type="component" value="Unassembled WGS sequence"/>
</dbReference>
<accession>A0A9K3L391</accession>
<evidence type="ECO:0000313" key="1">
    <source>
        <dbReference type="EMBL" id="KAG7353931.1"/>
    </source>
</evidence>
<dbReference type="PANTHER" id="PTHR34605:SF4">
    <property type="entry name" value="DNA ADENINE METHYLTRANSFERASE"/>
    <property type="match status" value="1"/>
</dbReference>
<dbReference type="AlphaFoldDB" id="A0A9K3L391"/>
<sequence>MSESTPKQPKQPVDAQYNSAWKMSHYGTTHRFFTPPYHSRPCSLNAQRPHFVSPTKKNGRRNQVIHQEATRDVTCPIAAIIRRVHHVRQHTSDPATMLGTYFTGHKHVAKQVTVTDITTALKNTVQVLGLSRYNITPADISSHSLRAGGAMALHLGGVPAHTIKILGRWSSDTFLLYIQEQITGFSAGLSTQMSSTPLTPNAAIKPTLRLLPS</sequence>
<dbReference type="OrthoDB" id="92990at2759"/>
<dbReference type="EMBL" id="JAGRRH010000016">
    <property type="protein sequence ID" value="KAG7353931.1"/>
    <property type="molecule type" value="Genomic_DNA"/>
</dbReference>
<gene>
    <name evidence="1" type="ORF">IV203_003287</name>
</gene>